<evidence type="ECO:0000313" key="1">
    <source>
        <dbReference type="EMBL" id="QFZ84564.1"/>
    </source>
</evidence>
<evidence type="ECO:0000313" key="2">
    <source>
        <dbReference type="Proteomes" id="UP000326780"/>
    </source>
</evidence>
<protein>
    <submittedName>
        <fullName evidence="1">Uncharacterized protein</fullName>
    </submittedName>
</protein>
<proteinExistence type="predicted"/>
<reference evidence="1 2" key="1">
    <citation type="submission" date="2019-10" db="EMBL/GenBank/DDBJ databases">
        <title>Complete genome sequence of Variovorax paradoxus 5C-2.</title>
        <authorList>
            <person name="Gogoleva N.E."/>
            <person name="Balkin A.S."/>
        </authorList>
    </citation>
    <scope>NUCLEOTIDE SEQUENCE [LARGE SCALE GENOMIC DNA]</scope>
    <source>
        <strain evidence="1 2">5C-2</strain>
    </source>
</reference>
<accession>A0A5Q0M7L1</accession>
<name>A0A5Q0M7L1_VARPD</name>
<dbReference type="RefSeq" id="WP_153283183.1">
    <property type="nucleotide sequence ID" value="NZ_CP045644.1"/>
</dbReference>
<gene>
    <name evidence="1" type="ORF">GFK26_18215</name>
</gene>
<dbReference type="AlphaFoldDB" id="A0A5Q0M7L1"/>
<dbReference type="EMBL" id="CP045644">
    <property type="protein sequence ID" value="QFZ84564.1"/>
    <property type="molecule type" value="Genomic_DNA"/>
</dbReference>
<organism evidence="1 2">
    <name type="scientific">Variovorax paradoxus</name>
    <dbReference type="NCBI Taxonomy" id="34073"/>
    <lineage>
        <taxon>Bacteria</taxon>
        <taxon>Pseudomonadati</taxon>
        <taxon>Pseudomonadota</taxon>
        <taxon>Betaproteobacteria</taxon>
        <taxon>Burkholderiales</taxon>
        <taxon>Comamonadaceae</taxon>
        <taxon>Variovorax</taxon>
    </lineage>
</organism>
<dbReference type="Proteomes" id="UP000326780">
    <property type="component" value="Chromosome"/>
</dbReference>
<sequence>MSQTEFLPFPTTILRAPVWYDNDVREDRSLPNMPGDYKVTPGVGNERWTVTCLKTQEVVYNGIGPVQVLRTQT</sequence>